<sequence length="159" mass="16832">MVSRCSTSVARYSATACPTRASLASLFGLVSDARERVPHEEQSGRPDFGGLVQRLPGVDGGSGPDQLCEQGLSLLPGEGQVALVEFSDQTSGAQGRQRPAEKVPGRQNDAKTLRKPGQEVLQATDGGGIGDAFQSVQDQCERSLRAQLGQQARQDLLEP</sequence>
<feature type="compositionally biased region" description="Basic and acidic residues" evidence="1">
    <location>
        <begin position="98"/>
        <end position="112"/>
    </location>
</feature>
<dbReference type="EMBL" id="CP030073">
    <property type="protein sequence ID" value="AWW35749.1"/>
    <property type="molecule type" value="Genomic_DNA"/>
</dbReference>
<protein>
    <submittedName>
        <fullName evidence="2">Uncharacterized protein</fullName>
    </submittedName>
</protein>
<evidence type="ECO:0000313" key="2">
    <source>
        <dbReference type="EMBL" id="AWW35749.1"/>
    </source>
</evidence>
<evidence type="ECO:0000313" key="3">
    <source>
        <dbReference type="Proteomes" id="UP000249616"/>
    </source>
</evidence>
<dbReference type="Proteomes" id="UP000249616">
    <property type="component" value="Chromosome"/>
</dbReference>
<accession>A0A2Z4ISV7</accession>
<reference evidence="2 3" key="1">
    <citation type="journal article" date="2019" name="Int. J. Syst. Evol. Microbiol.">
        <title>Streptomyces cadmiisoli sp. nov., a novel actinomycete isolated from cadmium-contaminated soil.</title>
        <authorList>
            <person name="Li K."/>
            <person name="Tang X."/>
            <person name="Zhao J."/>
            <person name="Guo Y."/>
            <person name="Tang Y."/>
            <person name="Gao J."/>
        </authorList>
    </citation>
    <scope>NUCLEOTIDE SEQUENCE [LARGE SCALE GENOMIC DNA]</scope>
    <source>
        <strain evidence="2 3">ZFG47</strain>
    </source>
</reference>
<organism evidence="2 3">
    <name type="scientific">Streptomyces cadmiisoli</name>
    <dbReference type="NCBI Taxonomy" id="2184053"/>
    <lineage>
        <taxon>Bacteria</taxon>
        <taxon>Bacillati</taxon>
        <taxon>Actinomycetota</taxon>
        <taxon>Actinomycetes</taxon>
        <taxon>Kitasatosporales</taxon>
        <taxon>Streptomycetaceae</taxon>
        <taxon>Streptomyces</taxon>
        <taxon>Streptomyces aurantiacus group</taxon>
    </lineage>
</organism>
<proteinExistence type="predicted"/>
<feature type="region of interest" description="Disordered" evidence="1">
    <location>
        <begin position="87"/>
        <end position="132"/>
    </location>
</feature>
<keyword evidence="3" id="KW-1185">Reference proteome</keyword>
<dbReference type="AlphaFoldDB" id="A0A2Z4ISV7"/>
<gene>
    <name evidence="2" type="ORF">DN051_02995</name>
</gene>
<evidence type="ECO:0000256" key="1">
    <source>
        <dbReference type="SAM" id="MobiDB-lite"/>
    </source>
</evidence>
<name>A0A2Z4ISV7_9ACTN</name>
<dbReference type="KEGG" id="scad:DN051_02995"/>